<dbReference type="Proteomes" id="UP000832097">
    <property type="component" value="Chromosome"/>
</dbReference>
<dbReference type="EMBL" id="CP094528">
    <property type="protein sequence ID" value="UOE44156.1"/>
    <property type="molecule type" value="Genomic_DNA"/>
</dbReference>
<dbReference type="RefSeq" id="WP_243555695.1">
    <property type="nucleotide sequence ID" value="NZ_CP094528.1"/>
</dbReference>
<organism evidence="1 2">
    <name type="scientific">Agromyces larvae</name>
    <dbReference type="NCBI Taxonomy" id="2929802"/>
    <lineage>
        <taxon>Bacteria</taxon>
        <taxon>Bacillati</taxon>
        <taxon>Actinomycetota</taxon>
        <taxon>Actinomycetes</taxon>
        <taxon>Micrococcales</taxon>
        <taxon>Microbacteriaceae</taxon>
        <taxon>Agromyces</taxon>
    </lineage>
</organism>
<protein>
    <submittedName>
        <fullName evidence="1">Uncharacterized protein</fullName>
    </submittedName>
</protein>
<reference evidence="1 2" key="1">
    <citation type="submission" date="2022-03" db="EMBL/GenBank/DDBJ databases">
        <title>Mucilaginibacter sp. isolated from the gut of Protaetia brevitarsis seulensis larvae.</title>
        <authorList>
            <person name="Won M."/>
            <person name="Kim S.-J."/>
            <person name="Kwon S.-W."/>
        </authorList>
    </citation>
    <scope>NUCLEOTIDE SEQUENCE [LARGE SCALE GENOMIC DNA]</scope>
    <source>
        <strain evidence="1 2">CFWR-12</strain>
    </source>
</reference>
<evidence type="ECO:0000313" key="2">
    <source>
        <dbReference type="Proteomes" id="UP000832097"/>
    </source>
</evidence>
<gene>
    <name evidence="1" type="ORF">MTO99_18690</name>
</gene>
<name>A0ABY4C2C7_9MICO</name>
<proteinExistence type="predicted"/>
<keyword evidence="2" id="KW-1185">Reference proteome</keyword>
<sequence length="52" mass="5755">MVESHLIDAFVGRHGTLPFANRKRGIVRATHISEDISVEASRVSLGLRDPEL</sequence>
<accession>A0ABY4C2C7</accession>
<evidence type="ECO:0000313" key="1">
    <source>
        <dbReference type="EMBL" id="UOE44156.1"/>
    </source>
</evidence>